<dbReference type="InterPro" id="IPR025403">
    <property type="entry name" value="TgpA-like_C"/>
</dbReference>
<dbReference type="OrthoDB" id="289048at2"/>
<feature type="compositionally biased region" description="Basic and acidic residues" evidence="1">
    <location>
        <begin position="309"/>
        <end position="355"/>
    </location>
</feature>
<feature type="transmembrane region" description="Helical" evidence="2">
    <location>
        <begin position="431"/>
        <end position="457"/>
    </location>
</feature>
<keyword evidence="2" id="KW-0472">Membrane</keyword>
<keyword evidence="2" id="KW-0812">Transmembrane</keyword>
<gene>
    <name evidence="4" type="ORF">LF1_41960</name>
</gene>
<reference evidence="4 5" key="1">
    <citation type="submission" date="2019-08" db="EMBL/GenBank/DDBJ databases">
        <title>Deep-cultivation of Planctomycetes and their phenomic and genomic characterization uncovers novel biology.</title>
        <authorList>
            <person name="Wiegand S."/>
            <person name="Jogler M."/>
            <person name="Boedeker C."/>
            <person name="Pinto D."/>
            <person name="Vollmers J."/>
            <person name="Rivas-Marin E."/>
            <person name="Kohn T."/>
            <person name="Peeters S.H."/>
            <person name="Heuer A."/>
            <person name="Rast P."/>
            <person name="Oberbeckmann S."/>
            <person name="Bunk B."/>
            <person name="Jeske O."/>
            <person name="Meyerdierks A."/>
            <person name="Storesund J.E."/>
            <person name="Kallscheuer N."/>
            <person name="Luecker S."/>
            <person name="Lage O.M."/>
            <person name="Pohl T."/>
            <person name="Merkel B.J."/>
            <person name="Hornburger P."/>
            <person name="Mueller R.-W."/>
            <person name="Bruemmer F."/>
            <person name="Labrenz M."/>
            <person name="Spormann A.M."/>
            <person name="Op Den Camp H."/>
            <person name="Overmann J."/>
            <person name="Amann R."/>
            <person name="Jetten M.S.M."/>
            <person name="Mascher T."/>
            <person name="Medema M.H."/>
            <person name="Devos D.P."/>
            <person name="Kaster A.-K."/>
            <person name="Ovreas L."/>
            <person name="Rohde M."/>
            <person name="Galperin M.Y."/>
            <person name="Jogler C."/>
        </authorList>
    </citation>
    <scope>NUCLEOTIDE SEQUENCE [LARGE SCALE GENOMIC DNA]</scope>
    <source>
        <strain evidence="4 5">LF1</strain>
    </source>
</reference>
<dbReference type="AlphaFoldDB" id="A0A5B1CMW4"/>
<feature type="transmembrane region" description="Helical" evidence="2">
    <location>
        <begin position="148"/>
        <end position="166"/>
    </location>
</feature>
<evidence type="ECO:0000313" key="4">
    <source>
        <dbReference type="EMBL" id="KAA1261641.1"/>
    </source>
</evidence>
<feature type="compositionally biased region" description="Basic and acidic residues" evidence="1">
    <location>
        <begin position="375"/>
        <end position="406"/>
    </location>
</feature>
<feature type="domain" description="Protein-glutamine gamma-glutamyltransferase-like C-terminal" evidence="3">
    <location>
        <begin position="518"/>
        <end position="585"/>
    </location>
</feature>
<feature type="transmembrane region" description="Helical" evidence="2">
    <location>
        <begin position="48"/>
        <end position="69"/>
    </location>
</feature>
<dbReference type="Pfam" id="PF13559">
    <property type="entry name" value="DUF4129"/>
    <property type="match status" value="1"/>
</dbReference>
<evidence type="ECO:0000256" key="1">
    <source>
        <dbReference type="SAM" id="MobiDB-lite"/>
    </source>
</evidence>
<keyword evidence="5" id="KW-1185">Reference proteome</keyword>
<evidence type="ECO:0000313" key="5">
    <source>
        <dbReference type="Proteomes" id="UP000322699"/>
    </source>
</evidence>
<dbReference type="EMBL" id="VRLW01000001">
    <property type="protein sequence ID" value="KAA1261641.1"/>
    <property type="molecule type" value="Genomic_DNA"/>
</dbReference>
<feature type="region of interest" description="Disordered" evidence="1">
    <location>
        <begin position="257"/>
        <end position="424"/>
    </location>
</feature>
<proteinExistence type="predicted"/>
<feature type="transmembrane region" description="Helical" evidence="2">
    <location>
        <begin position="215"/>
        <end position="236"/>
    </location>
</feature>
<evidence type="ECO:0000259" key="3">
    <source>
        <dbReference type="Pfam" id="PF13559"/>
    </source>
</evidence>
<sequence>MTEPTTGKRRPTAGDYAVIAVAPILVFVMISSLANFLMLVIYRGGQPARVSWIVLMFTMGVVGIARIAIEKDRMYSLGYGSVLGIASFATLSRYVNSPLSTLFLLALIAYLADWVIRDCTLIDEDADSSDRGLLDSLKRNSGQPGRSVLYLALAAFPLYGLGQFMIRGDAGTWSKAQWLLACYLFSALALLVTTSFLGLRRYLRQRGADMPADVSVGWLGGGAAIIAILLCVAFLVPVPGEALASLELPKFLDSRDDTTASNKGWGKDGAEKAGEDAATTGSDANLADKDKEVGSAAPQKGAPAGDVGDGDRKDGPAGKKEGGKKDSSGDKKGAKQKSEKSDDQQKTDSKSDSQKNNDSPPSESEDSKQQPGETKPSDSDSKETDPNSEKKSDQAEQDQSKTESQAKNESSGQSNSRSNPASSPMQKAADIVPAIAALLKWLVLAVLLGIVGFYIYINRQFLIEFWQNLFAREETPSEPTLDEFVQEVQTAPRRAFGSITQPSSNQTDPRKIVVATFAALDAWSHEAGVSRSKGETPTEFLARVRQNHRSLSTPASRVIAAYNRIVYGRGNASHEDVQACDQLWDLMKSSPQ</sequence>
<evidence type="ECO:0000256" key="2">
    <source>
        <dbReference type="SAM" id="Phobius"/>
    </source>
</evidence>
<feature type="transmembrane region" description="Helical" evidence="2">
    <location>
        <begin position="178"/>
        <end position="203"/>
    </location>
</feature>
<feature type="compositionally biased region" description="Polar residues" evidence="1">
    <location>
        <begin position="407"/>
        <end position="424"/>
    </location>
</feature>
<comment type="caution">
    <text evidence="4">The sequence shown here is derived from an EMBL/GenBank/DDBJ whole genome shotgun (WGS) entry which is preliminary data.</text>
</comment>
<dbReference type="Proteomes" id="UP000322699">
    <property type="component" value="Unassembled WGS sequence"/>
</dbReference>
<accession>A0A5B1CMW4</accession>
<organism evidence="4 5">
    <name type="scientific">Rubripirellula obstinata</name>
    <dbReference type="NCBI Taxonomy" id="406547"/>
    <lineage>
        <taxon>Bacteria</taxon>
        <taxon>Pseudomonadati</taxon>
        <taxon>Planctomycetota</taxon>
        <taxon>Planctomycetia</taxon>
        <taxon>Pirellulales</taxon>
        <taxon>Pirellulaceae</taxon>
        <taxon>Rubripirellula</taxon>
    </lineage>
</organism>
<name>A0A5B1CMW4_9BACT</name>
<feature type="compositionally biased region" description="Basic and acidic residues" evidence="1">
    <location>
        <begin position="265"/>
        <end position="275"/>
    </location>
</feature>
<keyword evidence="2" id="KW-1133">Transmembrane helix</keyword>
<feature type="transmembrane region" description="Helical" evidence="2">
    <location>
        <begin position="100"/>
        <end position="116"/>
    </location>
</feature>
<dbReference type="RefSeq" id="WP_068262299.1">
    <property type="nucleotide sequence ID" value="NZ_LWSK01000034.1"/>
</dbReference>
<feature type="transmembrane region" description="Helical" evidence="2">
    <location>
        <begin position="16"/>
        <end position="42"/>
    </location>
</feature>
<protein>
    <recommendedName>
        <fullName evidence="3">Protein-glutamine gamma-glutamyltransferase-like C-terminal domain-containing protein</fullName>
    </recommendedName>
</protein>